<gene>
    <name evidence="1" type="ORF">GCM10023215_36940</name>
</gene>
<comment type="caution">
    <text evidence="1">The sequence shown here is derived from an EMBL/GenBank/DDBJ whole genome shotgun (WGS) entry which is preliminary data.</text>
</comment>
<keyword evidence="2" id="KW-1185">Reference proteome</keyword>
<proteinExistence type="predicted"/>
<dbReference type="RefSeq" id="WP_345381822.1">
    <property type="nucleotide sequence ID" value="NZ_BAABIC010000012.1"/>
</dbReference>
<accession>A0ABP8WXY2</accession>
<protein>
    <recommendedName>
        <fullName evidence="3">Lsr2 protein</fullName>
    </recommendedName>
</protein>
<evidence type="ECO:0000313" key="2">
    <source>
        <dbReference type="Proteomes" id="UP001500325"/>
    </source>
</evidence>
<dbReference type="EMBL" id="BAABIC010000012">
    <property type="protein sequence ID" value="GAA4695683.1"/>
    <property type="molecule type" value="Genomic_DNA"/>
</dbReference>
<name>A0ABP8WXY2_9PSEU</name>
<reference evidence="2" key="1">
    <citation type="journal article" date="2019" name="Int. J. Syst. Evol. Microbiol.">
        <title>The Global Catalogue of Microorganisms (GCM) 10K type strain sequencing project: providing services to taxonomists for standard genome sequencing and annotation.</title>
        <authorList>
            <consortium name="The Broad Institute Genomics Platform"/>
            <consortium name="The Broad Institute Genome Sequencing Center for Infectious Disease"/>
            <person name="Wu L."/>
            <person name="Ma J."/>
        </authorList>
    </citation>
    <scope>NUCLEOTIDE SEQUENCE [LARGE SCALE GENOMIC DNA]</scope>
    <source>
        <strain evidence="2">JCM 18055</strain>
    </source>
</reference>
<sequence length="56" mass="6366">MADQDDGHVVTEVTARQVRAARFRVERDSRQGRVTPERIRRLARVLLPGEESPQPG</sequence>
<evidence type="ECO:0008006" key="3">
    <source>
        <dbReference type="Google" id="ProtNLM"/>
    </source>
</evidence>
<dbReference type="Proteomes" id="UP001500325">
    <property type="component" value="Unassembled WGS sequence"/>
</dbReference>
<evidence type="ECO:0000313" key="1">
    <source>
        <dbReference type="EMBL" id="GAA4695683.1"/>
    </source>
</evidence>
<organism evidence="1 2">
    <name type="scientific">Pseudonocardia yuanmonensis</name>
    <dbReference type="NCBI Taxonomy" id="1095914"/>
    <lineage>
        <taxon>Bacteria</taxon>
        <taxon>Bacillati</taxon>
        <taxon>Actinomycetota</taxon>
        <taxon>Actinomycetes</taxon>
        <taxon>Pseudonocardiales</taxon>
        <taxon>Pseudonocardiaceae</taxon>
        <taxon>Pseudonocardia</taxon>
    </lineage>
</organism>